<dbReference type="Gene3D" id="3.20.20.80">
    <property type="entry name" value="Glycosidases"/>
    <property type="match status" value="1"/>
</dbReference>
<gene>
    <name evidence="3" type="ORF">METZ01_LOCUS122565</name>
</gene>
<feature type="domain" description="Glycosyl hydrolase family 98 C-terminal" evidence="2">
    <location>
        <begin position="586"/>
        <end position="696"/>
    </location>
</feature>
<dbReference type="InterPro" id="IPR013783">
    <property type="entry name" value="Ig-like_fold"/>
</dbReference>
<dbReference type="InterPro" id="IPR013191">
    <property type="entry name" value="GH98_central"/>
</dbReference>
<feature type="domain" description="Glycosyl hydrolase family 98 central" evidence="1">
    <location>
        <begin position="154"/>
        <end position="445"/>
    </location>
</feature>
<dbReference type="Pfam" id="PF08306">
    <property type="entry name" value="Glyco_hydro_98M"/>
    <property type="match status" value="1"/>
</dbReference>
<dbReference type="AlphaFoldDB" id="A0A381XZ54"/>
<name>A0A381XZ54_9ZZZZ</name>
<sequence length="760" mass="86425">MAFETTIGQVPKNLGPPLIIAPQNDWTVTDYALSFTWQRQEFLDEEDEDSQWSIGTYQIQVSKTAAFLNPQLDIYHLAPGLNLSRFEDGEDHDEEDLEFVESHRHWTESVYSPEENLESGTWYWRVRAADKPNRPWSEVVGFNLIRPGKSKKPSRTISAKEPIFSFDMYDSDGGGWGDEPPWTKYWNFFPEKLKPFVAFAIPHDGWGGYYSPSRSSNGNVRSFQDFIEPLTEEKIPVLIKTGGPDKDPQGYLSTTELEHIYQTNPNVLGLVAGENTWAHIGGFWNTIFRKHEVQWFNEVIKLSSQYGKYIIAGEGSYAFAWDKFFGKEAPTKYDRDGELSGDYVWLDPEILRKSTETFIPTGKSNLFWSHHQMNSAVLGASISNLVANHGTWAEAWYWSAVGFTKGVFEDFFASEADADFSTMPHILWVQTMLVGAASGSVVFHFGGESSVTENRGRYDKSMDAMVEEDGSIWHDDDGQETGREYASFWDMYGNKTKGFDRYIIPFLTAIIEEELIPTKSQVMAEIKLAIDPGPVESDKGNFVCYGHYLTLYKNTYGLNDLIAVDQDTGEDEIGEVNTGCKYELLPNSGRYYFIPVIPHPANTFSHPGIKVIPIGKLQSEKTVKAEFDPVYPQFSQGTAWVAKVDNTYFITNSNENLNEEQDFSIDFSGPLSRIEGNSIPHSYFIFRYNKKEGLIWLQANAEKGVRYTDQRQTIIKLDWIKKPFFKVEPKSALIYVEWSSNSVKLKLSHSEGAVQVKGSF</sequence>
<evidence type="ECO:0000259" key="1">
    <source>
        <dbReference type="Pfam" id="PF08306"/>
    </source>
</evidence>
<dbReference type="Gene3D" id="2.60.220.10">
    <property type="entry name" value="Polysaccharide lyase family 8-like, C-terminal"/>
    <property type="match status" value="1"/>
</dbReference>
<evidence type="ECO:0000259" key="2">
    <source>
        <dbReference type="Pfam" id="PF08307"/>
    </source>
</evidence>
<protein>
    <submittedName>
        <fullName evidence="3">Uncharacterized protein</fullName>
    </submittedName>
</protein>
<reference evidence="3" key="1">
    <citation type="submission" date="2018-05" db="EMBL/GenBank/DDBJ databases">
        <authorList>
            <person name="Lanie J.A."/>
            <person name="Ng W.-L."/>
            <person name="Kazmierczak K.M."/>
            <person name="Andrzejewski T.M."/>
            <person name="Davidsen T.M."/>
            <person name="Wayne K.J."/>
            <person name="Tettelin H."/>
            <person name="Glass J.I."/>
            <person name="Rusch D."/>
            <person name="Podicherti R."/>
            <person name="Tsui H.-C.T."/>
            <person name="Winkler M.E."/>
        </authorList>
    </citation>
    <scope>NUCLEOTIDE SEQUENCE</scope>
</reference>
<dbReference type="InterPro" id="IPR013190">
    <property type="entry name" value="GH98_C"/>
</dbReference>
<proteinExistence type="predicted"/>
<dbReference type="GO" id="GO:0003824">
    <property type="term" value="F:catalytic activity"/>
    <property type="evidence" value="ECO:0007669"/>
    <property type="project" value="UniProtKB-ARBA"/>
</dbReference>
<dbReference type="Gene3D" id="2.60.40.10">
    <property type="entry name" value="Immunoglobulins"/>
    <property type="match status" value="1"/>
</dbReference>
<accession>A0A381XZ54</accession>
<dbReference type="Pfam" id="PF08307">
    <property type="entry name" value="Glyco_hydro_98C"/>
    <property type="match status" value="1"/>
</dbReference>
<dbReference type="EMBL" id="UINC01016809">
    <property type="protein sequence ID" value="SVA69711.1"/>
    <property type="molecule type" value="Genomic_DNA"/>
</dbReference>
<dbReference type="InterPro" id="IPR011071">
    <property type="entry name" value="Lyase_8-like_C"/>
</dbReference>
<evidence type="ECO:0000313" key="3">
    <source>
        <dbReference type="EMBL" id="SVA69711.1"/>
    </source>
</evidence>
<dbReference type="GO" id="GO:0005975">
    <property type="term" value="P:carbohydrate metabolic process"/>
    <property type="evidence" value="ECO:0007669"/>
    <property type="project" value="InterPro"/>
</dbReference>
<organism evidence="3">
    <name type="scientific">marine metagenome</name>
    <dbReference type="NCBI Taxonomy" id="408172"/>
    <lineage>
        <taxon>unclassified sequences</taxon>
        <taxon>metagenomes</taxon>
        <taxon>ecological metagenomes</taxon>
    </lineage>
</organism>